<dbReference type="EMBL" id="CM044708">
    <property type="protein sequence ID" value="KAI5649869.1"/>
    <property type="molecule type" value="Genomic_DNA"/>
</dbReference>
<proteinExistence type="predicted"/>
<organism evidence="1 2">
    <name type="scientific">Catharanthus roseus</name>
    <name type="common">Madagascar periwinkle</name>
    <name type="synonym">Vinca rosea</name>
    <dbReference type="NCBI Taxonomy" id="4058"/>
    <lineage>
        <taxon>Eukaryota</taxon>
        <taxon>Viridiplantae</taxon>
        <taxon>Streptophyta</taxon>
        <taxon>Embryophyta</taxon>
        <taxon>Tracheophyta</taxon>
        <taxon>Spermatophyta</taxon>
        <taxon>Magnoliopsida</taxon>
        <taxon>eudicotyledons</taxon>
        <taxon>Gunneridae</taxon>
        <taxon>Pentapetalae</taxon>
        <taxon>asterids</taxon>
        <taxon>lamiids</taxon>
        <taxon>Gentianales</taxon>
        <taxon>Apocynaceae</taxon>
        <taxon>Rauvolfioideae</taxon>
        <taxon>Vinceae</taxon>
        <taxon>Catharanthinae</taxon>
        <taxon>Catharanthus</taxon>
    </lineage>
</organism>
<dbReference type="Proteomes" id="UP001060085">
    <property type="component" value="Linkage Group LG08"/>
</dbReference>
<keyword evidence="2" id="KW-1185">Reference proteome</keyword>
<evidence type="ECO:0000313" key="1">
    <source>
        <dbReference type="EMBL" id="KAI5649869.1"/>
    </source>
</evidence>
<name>A0ACB9ZR63_CATRO</name>
<sequence>MAERRLTTTNNILTLAVAVTFNGAGCVCLFLPFELPNVPELSFHSFQPLEANGKLSLALPVTSVRVFLVKHCQIIKYRSVCRRVYRTIFQQVELPFLKRTPKDILCSKAHIGFRLLIVLISNLKILIKILTFDRVKENINFILSMSTKDSSNPRIAVSVMVTSPSILPIHSGKFHMEQMREAAEAITSLHEYVVEEARKKFLIHHIPRALGLLLTLMRAKKVMYAIPCQSIMNYLQLNNITFRKKKKRMFSEIAKEQKWIVGVIFMVLVYATESVRIVFLILHICLLDFDIRTKDAQEKSQG</sequence>
<gene>
    <name evidence="1" type="ORF">M9H77_35874</name>
</gene>
<evidence type="ECO:0000313" key="2">
    <source>
        <dbReference type="Proteomes" id="UP001060085"/>
    </source>
</evidence>
<accession>A0ACB9ZR63</accession>
<reference evidence="2" key="1">
    <citation type="journal article" date="2023" name="Nat. Plants">
        <title>Single-cell RNA sequencing provides a high-resolution roadmap for understanding the multicellular compartmentation of specialized metabolism.</title>
        <authorList>
            <person name="Sun S."/>
            <person name="Shen X."/>
            <person name="Li Y."/>
            <person name="Li Y."/>
            <person name="Wang S."/>
            <person name="Li R."/>
            <person name="Zhang H."/>
            <person name="Shen G."/>
            <person name="Guo B."/>
            <person name="Wei J."/>
            <person name="Xu J."/>
            <person name="St-Pierre B."/>
            <person name="Chen S."/>
            <person name="Sun C."/>
        </authorList>
    </citation>
    <scope>NUCLEOTIDE SEQUENCE [LARGE SCALE GENOMIC DNA]</scope>
</reference>
<protein>
    <submittedName>
        <fullName evidence="1">Uncharacterized protein</fullName>
    </submittedName>
</protein>
<comment type="caution">
    <text evidence="1">The sequence shown here is derived from an EMBL/GenBank/DDBJ whole genome shotgun (WGS) entry which is preliminary data.</text>
</comment>